<protein>
    <submittedName>
        <fullName evidence="2">Uncharacterized protein</fullName>
    </submittedName>
</protein>
<keyword evidence="1" id="KW-0472">Membrane</keyword>
<keyword evidence="1" id="KW-1133">Transmembrane helix</keyword>
<proteinExistence type="predicted"/>
<dbReference type="Proteomes" id="UP001165079">
    <property type="component" value="Unassembled WGS sequence"/>
</dbReference>
<evidence type="ECO:0000313" key="3">
    <source>
        <dbReference type="Proteomes" id="UP001165079"/>
    </source>
</evidence>
<keyword evidence="3" id="KW-1185">Reference proteome</keyword>
<reference evidence="2" key="1">
    <citation type="submission" date="2023-03" db="EMBL/GenBank/DDBJ databases">
        <title>Actinorhabdospora filicis NBRC 111898.</title>
        <authorList>
            <person name="Ichikawa N."/>
            <person name="Sato H."/>
            <person name="Tonouchi N."/>
        </authorList>
    </citation>
    <scope>NUCLEOTIDE SEQUENCE</scope>
    <source>
        <strain evidence="2">NBRC 111898</strain>
    </source>
</reference>
<comment type="caution">
    <text evidence="2">The sequence shown here is derived from an EMBL/GenBank/DDBJ whole genome shotgun (WGS) entry which is preliminary data.</text>
</comment>
<evidence type="ECO:0000256" key="1">
    <source>
        <dbReference type="SAM" id="Phobius"/>
    </source>
</evidence>
<organism evidence="2 3">
    <name type="scientific">Actinorhabdospora filicis</name>
    <dbReference type="NCBI Taxonomy" id="1785913"/>
    <lineage>
        <taxon>Bacteria</taxon>
        <taxon>Bacillati</taxon>
        <taxon>Actinomycetota</taxon>
        <taxon>Actinomycetes</taxon>
        <taxon>Micromonosporales</taxon>
        <taxon>Micromonosporaceae</taxon>
        <taxon>Actinorhabdospora</taxon>
    </lineage>
</organism>
<accession>A0A9W6SK82</accession>
<gene>
    <name evidence="2" type="ORF">Afil01_23250</name>
</gene>
<dbReference type="RefSeq" id="WP_285662619.1">
    <property type="nucleotide sequence ID" value="NZ_BSTX01000001.1"/>
</dbReference>
<keyword evidence="1" id="KW-0812">Transmembrane</keyword>
<dbReference type="AlphaFoldDB" id="A0A9W6SK82"/>
<dbReference type="EMBL" id="BSTX01000001">
    <property type="protein sequence ID" value="GLZ77518.1"/>
    <property type="molecule type" value="Genomic_DNA"/>
</dbReference>
<evidence type="ECO:0000313" key="2">
    <source>
        <dbReference type="EMBL" id="GLZ77518.1"/>
    </source>
</evidence>
<feature type="transmembrane region" description="Helical" evidence="1">
    <location>
        <begin position="6"/>
        <end position="29"/>
    </location>
</feature>
<name>A0A9W6SK82_9ACTN</name>
<sequence>MLLENLAPLIGYLLLGAIPVTTGFTLLVATAHEHDLTLLGYCRCFTCLLAYKLDRHHGRHRLEDHFDRQSTIRADFHSLTPDS</sequence>